<keyword evidence="4 6" id="KW-0067">ATP-binding</keyword>
<evidence type="ECO:0000256" key="6">
    <source>
        <dbReference type="HAMAP-Rule" id="MF_01161"/>
    </source>
</evidence>
<dbReference type="NCBIfam" id="TIGR02432">
    <property type="entry name" value="lysidine_TilS_N"/>
    <property type="match status" value="1"/>
</dbReference>
<reference evidence="8 9" key="1">
    <citation type="journal article" date="2006" name="PLoS Genet.">
        <title>Comparative genomics of emerging human ehrlichiosis agents.</title>
        <authorList>
            <person name="Dunning Hotopp J.C."/>
            <person name="Lin M."/>
            <person name="Madupu R."/>
            <person name="Crabtree J."/>
            <person name="Angiuoli S.V."/>
            <person name="Eisen J.A."/>
            <person name="Seshadri R."/>
            <person name="Ren Q."/>
            <person name="Wu M."/>
            <person name="Utterback T.R."/>
            <person name="Smith S."/>
            <person name="Lewis M."/>
            <person name="Khouri H."/>
            <person name="Zhang C."/>
            <person name="Niu H."/>
            <person name="Lin Q."/>
            <person name="Ohashi N."/>
            <person name="Zhi N."/>
            <person name="Nelson W."/>
            <person name="Brinkac L.M."/>
            <person name="Dodson R.J."/>
            <person name="Rosovitz M.J."/>
            <person name="Sundaram J."/>
            <person name="Daugherty S.C."/>
            <person name="Davidsen T."/>
            <person name="Durkin A.S."/>
            <person name="Gwinn M."/>
            <person name="Haft D.H."/>
            <person name="Selengut J.D."/>
            <person name="Sullivan S.A."/>
            <person name="Zafar N."/>
            <person name="Zhou L."/>
            <person name="Benahmed F."/>
            <person name="Forberger H."/>
            <person name="Halpin R."/>
            <person name="Mulligan S."/>
            <person name="Robinson J."/>
            <person name="White O."/>
            <person name="Rikihisa Y."/>
            <person name="Tettelin H."/>
        </authorList>
    </citation>
    <scope>NUCLEOTIDE SEQUENCE [LARGE SCALE GENOMIC DNA]</scope>
    <source>
        <strain evidence="9">ATCC CRL-10679 / Arkansas</strain>
    </source>
</reference>
<dbReference type="InterPro" id="IPR014729">
    <property type="entry name" value="Rossmann-like_a/b/a_fold"/>
</dbReference>
<dbReference type="EC" id="6.3.4.19" evidence="6"/>
<name>Q2GFA2_EHRCR</name>
<comment type="function">
    <text evidence="6">Ligates lysine onto the cytidine present at position 34 of the AUA codon-specific tRNA(Ile) that contains the anticodon CAU, in an ATP-dependent manner. Cytidine is converted to lysidine, thus changing the amino acid specificity of the tRNA from methionine to isoleucine.</text>
</comment>
<evidence type="ECO:0000256" key="1">
    <source>
        <dbReference type="ARBA" id="ARBA00022598"/>
    </source>
</evidence>
<protein>
    <recommendedName>
        <fullName evidence="6">tRNA(Ile)-lysidine synthase</fullName>
        <ecNumber evidence="6">6.3.4.19</ecNumber>
    </recommendedName>
    <alternativeName>
        <fullName evidence="6">tRNA(Ile)-2-lysyl-cytidine synthase</fullName>
    </alternativeName>
    <alternativeName>
        <fullName evidence="6">tRNA(Ile)-lysidine synthetase</fullName>
    </alternativeName>
</protein>
<organism evidence="8 9">
    <name type="scientific">Ehrlichia chaffeensis (strain ATCC CRL-10679 / Arkansas)</name>
    <dbReference type="NCBI Taxonomy" id="205920"/>
    <lineage>
        <taxon>Bacteria</taxon>
        <taxon>Pseudomonadati</taxon>
        <taxon>Pseudomonadota</taxon>
        <taxon>Alphaproteobacteria</taxon>
        <taxon>Rickettsiales</taxon>
        <taxon>Anaplasmataceae</taxon>
        <taxon>Ehrlichia</taxon>
    </lineage>
</organism>
<comment type="domain">
    <text evidence="6">The N-terminal region contains the highly conserved SGGXDS motif, predicted to be a P-loop motif involved in ATP binding.</text>
</comment>
<dbReference type="KEGG" id="ech:ECH_1097"/>
<dbReference type="RefSeq" id="WP_011452999.1">
    <property type="nucleotide sequence ID" value="NC_007799.1"/>
</dbReference>
<dbReference type="GO" id="GO:0005737">
    <property type="term" value="C:cytoplasm"/>
    <property type="evidence" value="ECO:0007669"/>
    <property type="project" value="UniProtKB-SubCell"/>
</dbReference>
<dbReference type="InterPro" id="IPR012795">
    <property type="entry name" value="tRNA_Ile_lys_synt_N"/>
</dbReference>
<dbReference type="GO" id="GO:0005524">
    <property type="term" value="F:ATP binding"/>
    <property type="evidence" value="ECO:0007669"/>
    <property type="project" value="UniProtKB-UniRule"/>
</dbReference>
<dbReference type="AlphaFoldDB" id="Q2GFA2"/>
<dbReference type="STRING" id="205920.ECH_1097"/>
<dbReference type="GO" id="GO:0006400">
    <property type="term" value="P:tRNA modification"/>
    <property type="evidence" value="ECO:0007669"/>
    <property type="project" value="UniProtKB-UniRule"/>
</dbReference>
<evidence type="ECO:0000313" key="8">
    <source>
        <dbReference type="EMBL" id="ABD44830.1"/>
    </source>
</evidence>
<dbReference type="PANTHER" id="PTHR43033:SF1">
    <property type="entry name" value="TRNA(ILE)-LYSIDINE SYNTHASE-RELATED"/>
    <property type="match status" value="1"/>
</dbReference>
<dbReference type="HAMAP" id="MF_01161">
    <property type="entry name" value="tRNA_Ile_lys_synt"/>
    <property type="match status" value="1"/>
</dbReference>
<dbReference type="PANTHER" id="PTHR43033">
    <property type="entry name" value="TRNA(ILE)-LYSIDINE SYNTHASE-RELATED"/>
    <property type="match status" value="1"/>
</dbReference>
<evidence type="ECO:0000256" key="3">
    <source>
        <dbReference type="ARBA" id="ARBA00022741"/>
    </source>
</evidence>
<sequence>MINLGLLFQKKIQNLNDNFAIAVSGGIDSMTLLHLSARYCNKNTPIVLTVNHGLRPEAAQEALFVFQHSQNLNLKCHILNWHGKLPESNIQSSARRIRYKLLLQWCNENRIKYLMVAHQKNDQAETIMIRLERGSGLDGLAGMQEYTYLNGICILRPLLSASRTELLQYANKNNITWINDTSNNNKKYKRTLYRNMLEITDNPEVLINRLYTASEHIKRSLNCILHYVRLATDQCLEFTNLGHINIKLDIFLTLPEEISIRLLTYSIMSIGQQKYKPRYSKLSNIFSKIKNNKHKIAQTLCGCKITTNHNNIISITREVSAIQELTINSATNIVIEWDNRFKISIVNSNADNVTVSSLNNNYIPEELKKLHREAVRCLPILKHKNKIVAYPLQNNSNNNYIDQVKSSIIIKEVLVKQNFINLTYSEFISKEPLL</sequence>
<dbReference type="OrthoDB" id="9807403at2"/>
<dbReference type="HOGENOM" id="CLU_018869_3_2_5"/>
<dbReference type="Gene3D" id="3.40.50.620">
    <property type="entry name" value="HUPs"/>
    <property type="match status" value="1"/>
</dbReference>
<keyword evidence="3 6" id="KW-0547">Nucleotide-binding</keyword>
<evidence type="ECO:0000256" key="5">
    <source>
        <dbReference type="ARBA" id="ARBA00048539"/>
    </source>
</evidence>
<dbReference type="SUPFAM" id="SSF52402">
    <property type="entry name" value="Adenine nucleotide alpha hydrolases-like"/>
    <property type="match status" value="1"/>
</dbReference>
<feature type="domain" description="tRNA(Ile)-lysidine/2-thiocytidine synthase N-terminal" evidence="7">
    <location>
        <begin position="19"/>
        <end position="195"/>
    </location>
</feature>
<evidence type="ECO:0000259" key="7">
    <source>
        <dbReference type="Pfam" id="PF01171"/>
    </source>
</evidence>
<dbReference type="eggNOG" id="COG0037">
    <property type="taxonomic scope" value="Bacteria"/>
</dbReference>
<dbReference type="InterPro" id="IPR011063">
    <property type="entry name" value="TilS/TtcA_N"/>
</dbReference>
<proteinExistence type="inferred from homology"/>
<dbReference type="InterPro" id="IPR012094">
    <property type="entry name" value="tRNA_Ile_lys_synt"/>
</dbReference>
<gene>
    <name evidence="6 8" type="primary">tilS</name>
    <name evidence="8" type="ordered locus">ECH_1097</name>
</gene>
<evidence type="ECO:0000256" key="4">
    <source>
        <dbReference type="ARBA" id="ARBA00022840"/>
    </source>
</evidence>
<dbReference type="Proteomes" id="UP000008320">
    <property type="component" value="Chromosome"/>
</dbReference>
<evidence type="ECO:0000313" key="9">
    <source>
        <dbReference type="Proteomes" id="UP000008320"/>
    </source>
</evidence>
<dbReference type="CDD" id="cd01992">
    <property type="entry name" value="TilS_N"/>
    <property type="match status" value="1"/>
</dbReference>
<comment type="subcellular location">
    <subcellularLocation>
        <location evidence="6">Cytoplasm</location>
    </subcellularLocation>
</comment>
<keyword evidence="2 6" id="KW-0819">tRNA processing</keyword>
<dbReference type="EMBL" id="CP000236">
    <property type="protein sequence ID" value="ABD44830.1"/>
    <property type="molecule type" value="Genomic_DNA"/>
</dbReference>
<comment type="catalytic activity">
    <reaction evidence="5 6">
        <text>cytidine(34) in tRNA(Ile2) + L-lysine + ATP = lysidine(34) in tRNA(Ile2) + AMP + diphosphate + H(+)</text>
        <dbReference type="Rhea" id="RHEA:43744"/>
        <dbReference type="Rhea" id="RHEA-COMP:10625"/>
        <dbReference type="Rhea" id="RHEA-COMP:10670"/>
        <dbReference type="ChEBI" id="CHEBI:15378"/>
        <dbReference type="ChEBI" id="CHEBI:30616"/>
        <dbReference type="ChEBI" id="CHEBI:32551"/>
        <dbReference type="ChEBI" id="CHEBI:33019"/>
        <dbReference type="ChEBI" id="CHEBI:82748"/>
        <dbReference type="ChEBI" id="CHEBI:83665"/>
        <dbReference type="ChEBI" id="CHEBI:456215"/>
        <dbReference type="EC" id="6.3.4.19"/>
    </reaction>
</comment>
<comment type="similarity">
    <text evidence="6">Belongs to the tRNA(Ile)-lysidine synthase family.</text>
</comment>
<evidence type="ECO:0000256" key="2">
    <source>
        <dbReference type="ARBA" id="ARBA00022694"/>
    </source>
</evidence>
<dbReference type="Pfam" id="PF01171">
    <property type="entry name" value="ATP_bind_3"/>
    <property type="match status" value="1"/>
</dbReference>
<keyword evidence="1 6" id="KW-0436">Ligase</keyword>
<keyword evidence="6" id="KW-0963">Cytoplasm</keyword>
<feature type="binding site" evidence="6">
    <location>
        <begin position="24"/>
        <end position="29"/>
    </location>
    <ligand>
        <name>ATP</name>
        <dbReference type="ChEBI" id="CHEBI:30616"/>
    </ligand>
</feature>
<dbReference type="GO" id="GO:0032267">
    <property type="term" value="F:tRNA(Ile)-lysidine synthase activity"/>
    <property type="evidence" value="ECO:0007669"/>
    <property type="project" value="UniProtKB-EC"/>
</dbReference>
<accession>Q2GFA2</accession>
<keyword evidence="9" id="KW-1185">Reference proteome</keyword>